<proteinExistence type="inferred from homology"/>
<dbReference type="InterPro" id="IPR010809">
    <property type="entry name" value="FliD_C"/>
</dbReference>
<reference evidence="9" key="1">
    <citation type="submission" date="2016-10" db="EMBL/GenBank/DDBJ databases">
        <authorList>
            <person name="Varghese N."/>
            <person name="Submissions S."/>
        </authorList>
    </citation>
    <scope>NUCLEOTIDE SEQUENCE [LARGE SCALE GENOMIC DNA]</scope>
    <source>
        <strain evidence="9">NRRL B-51270</strain>
    </source>
</reference>
<dbReference type="InterPro" id="IPR003481">
    <property type="entry name" value="FliD_N"/>
</dbReference>
<comment type="subcellular location">
    <subcellularLocation>
        <location evidence="5">Secreted</location>
    </subcellularLocation>
    <subcellularLocation>
        <location evidence="5">Bacterial flagellum</location>
    </subcellularLocation>
</comment>
<dbReference type="EMBL" id="LT629736">
    <property type="protein sequence ID" value="SDT23649.1"/>
    <property type="molecule type" value="Genomic_DNA"/>
</dbReference>
<dbReference type="PROSITE" id="PS00018">
    <property type="entry name" value="EF_HAND_1"/>
    <property type="match status" value="1"/>
</dbReference>
<dbReference type="GO" id="GO:0007155">
    <property type="term" value="P:cell adhesion"/>
    <property type="evidence" value="ECO:0007669"/>
    <property type="project" value="InterPro"/>
</dbReference>
<dbReference type="GO" id="GO:0009424">
    <property type="term" value="C:bacterial-type flagellum hook"/>
    <property type="evidence" value="ECO:0007669"/>
    <property type="project" value="UniProtKB-UniRule"/>
</dbReference>
<dbReference type="STRING" id="487184.SAMN05216421_3235"/>
<dbReference type="GO" id="GO:0009421">
    <property type="term" value="C:bacterial-type flagellum filament cap"/>
    <property type="evidence" value="ECO:0007669"/>
    <property type="project" value="InterPro"/>
</dbReference>
<keyword evidence="8" id="KW-0282">Flagellum</keyword>
<keyword evidence="4 5" id="KW-0975">Bacterial flagellum</keyword>
<dbReference type="PANTHER" id="PTHR30288:SF0">
    <property type="entry name" value="FLAGELLAR HOOK-ASSOCIATED PROTEIN 2"/>
    <property type="match status" value="1"/>
</dbReference>
<keyword evidence="9" id="KW-1185">Reference proteome</keyword>
<comment type="subunit">
    <text evidence="2 5">Homopentamer.</text>
</comment>
<dbReference type="AlphaFoldDB" id="A0A1H1YQT3"/>
<protein>
    <recommendedName>
        <fullName evidence="5">Flagellar hook-associated protein 2</fullName>
        <shortName evidence="5">HAP2</shortName>
    </recommendedName>
    <alternativeName>
        <fullName evidence="5">Flagellar cap protein</fullName>
    </alternativeName>
</protein>
<dbReference type="GO" id="GO:0071973">
    <property type="term" value="P:bacterial-type flagellum-dependent cell motility"/>
    <property type="evidence" value="ECO:0007669"/>
    <property type="project" value="TreeGrafter"/>
</dbReference>
<evidence type="ECO:0000256" key="1">
    <source>
        <dbReference type="ARBA" id="ARBA00009764"/>
    </source>
</evidence>
<evidence type="ECO:0000256" key="2">
    <source>
        <dbReference type="ARBA" id="ARBA00011255"/>
    </source>
</evidence>
<dbReference type="PANTHER" id="PTHR30288">
    <property type="entry name" value="FLAGELLAR CAP/ASSEMBLY PROTEIN FLID"/>
    <property type="match status" value="1"/>
</dbReference>
<dbReference type="InterPro" id="IPR040026">
    <property type="entry name" value="FliD"/>
</dbReference>
<dbReference type="Pfam" id="PF02465">
    <property type="entry name" value="FliD_N"/>
    <property type="match status" value="1"/>
</dbReference>
<evidence type="ECO:0000259" key="6">
    <source>
        <dbReference type="Pfam" id="PF02465"/>
    </source>
</evidence>
<dbReference type="Pfam" id="PF07195">
    <property type="entry name" value="FliD_C"/>
    <property type="match status" value="1"/>
</dbReference>
<keyword evidence="5" id="KW-0964">Secreted</keyword>
<feature type="domain" description="Flagellar hook-associated protein 2 C-terminal" evidence="7">
    <location>
        <begin position="211"/>
        <end position="433"/>
    </location>
</feature>
<feature type="domain" description="Flagellar hook-associated protein 2 N-terminal" evidence="6">
    <location>
        <begin position="9"/>
        <end position="103"/>
    </location>
</feature>
<accession>A0A1H1YQT3</accession>
<keyword evidence="3" id="KW-0175">Coiled coil</keyword>
<sequence>MNFDSNYAQSMATQLAQYEVQAPLARFDRKEALYRGQLDALNKLDSALKTFRTAVRDLKGVGTASMLVNKATMSQEGVATATVGTTAVPGTYQFVVEQLASQHQMALTNMQPISAATTGDFKISVGTQQFAINLSTADSDADGQITPAELSTAINQAADNTGVSTTLVSNGGQVSLVLTSDASGTANALTLSSTDAGFQTVLDGQTELTAASDAKVRLGGATGMELVSSSNTFDNLVDGVSLTFQRVHAAGETPLSVTIGQDGEATKAKAKTFVDAVNALMASFDSLTASGNESAKRGPLAGDSTIRSIESMVNRELRNVFGGARLMDFGISSDRNGLLQLDTAKLEKAVAADPDAFDQLFAGENNLLATLEEKLGLYTNSTNGVMKSRKDSVDMALRRNESQMALIEQQYDRSYARYLTQFTSMMQMMQAMEQTQGMFATQQSQSTFA</sequence>
<dbReference type="Proteomes" id="UP000243207">
    <property type="component" value="Chromosome I"/>
</dbReference>
<dbReference type="OrthoDB" id="9810816at2"/>
<dbReference type="RefSeq" id="WP_093396887.1">
    <property type="nucleotide sequence ID" value="NZ_LT629736.1"/>
</dbReference>
<evidence type="ECO:0000256" key="5">
    <source>
        <dbReference type="RuleBase" id="RU362066"/>
    </source>
</evidence>
<evidence type="ECO:0000259" key="7">
    <source>
        <dbReference type="Pfam" id="PF07195"/>
    </source>
</evidence>
<dbReference type="GO" id="GO:0005576">
    <property type="term" value="C:extracellular region"/>
    <property type="evidence" value="ECO:0007669"/>
    <property type="project" value="UniProtKB-SubCell"/>
</dbReference>
<dbReference type="InterPro" id="IPR018247">
    <property type="entry name" value="EF_Hand_1_Ca_BS"/>
</dbReference>
<evidence type="ECO:0000313" key="9">
    <source>
        <dbReference type="Proteomes" id="UP000243207"/>
    </source>
</evidence>
<organism evidence="8 9">
    <name type="scientific">Halopseudomonas xinjiangensis</name>
    <dbReference type="NCBI Taxonomy" id="487184"/>
    <lineage>
        <taxon>Bacteria</taxon>
        <taxon>Pseudomonadati</taxon>
        <taxon>Pseudomonadota</taxon>
        <taxon>Gammaproteobacteria</taxon>
        <taxon>Pseudomonadales</taxon>
        <taxon>Pseudomonadaceae</taxon>
        <taxon>Halopseudomonas</taxon>
    </lineage>
</organism>
<name>A0A1H1YQT3_9GAMM</name>
<keyword evidence="8" id="KW-0966">Cell projection</keyword>
<evidence type="ECO:0000313" key="8">
    <source>
        <dbReference type="EMBL" id="SDT23649.1"/>
    </source>
</evidence>
<gene>
    <name evidence="8" type="ORF">SAMN05216421_3235</name>
</gene>
<keyword evidence="8" id="KW-0969">Cilium</keyword>
<evidence type="ECO:0000256" key="3">
    <source>
        <dbReference type="ARBA" id="ARBA00023054"/>
    </source>
</evidence>
<comment type="function">
    <text evidence="5">Required for morphogenesis and for the elongation of the flagellar filament by facilitating polymerization of the flagellin monomers at the tip of growing filament. Forms a capping structure, which prevents flagellin subunits (transported through the central channel of the flagellum) from leaking out without polymerization at the distal end.</text>
</comment>
<comment type="similarity">
    <text evidence="1 5">Belongs to the FliD family.</text>
</comment>
<evidence type="ECO:0000256" key="4">
    <source>
        <dbReference type="ARBA" id="ARBA00023143"/>
    </source>
</evidence>